<protein>
    <submittedName>
        <fullName evidence="2">Uncharacterized protein</fullName>
    </submittedName>
</protein>
<keyword evidence="3" id="KW-1185">Reference proteome</keyword>
<keyword evidence="1" id="KW-0472">Membrane</keyword>
<gene>
    <name evidence="2" type="ORF">EDC38_2942</name>
</gene>
<sequence length="198" mass="21654">MTERAQSDLAYIRELMSETRRAACISGGYFIVWGVVVSAGLLLTWLQVVGVLPYAPYATWVPCMILGMLGNVILVRRDRREPVQSYAGRLVGMVWVALGITQLLFFFVGLGQGALPGAYLPAVFGGLIAVGIFLTGILAGLGWLRNMAFGWWLGSLAMFIWPGETAILLMGVLLLLFYVLPGVLLIRMRHHRLDAVGA</sequence>
<feature type="transmembrane region" description="Helical" evidence="1">
    <location>
        <begin position="54"/>
        <end position="74"/>
    </location>
</feature>
<dbReference type="OrthoDB" id="5703263at2"/>
<dbReference type="AlphaFoldDB" id="A0A3N1NTY9"/>
<keyword evidence="1" id="KW-0812">Transmembrane</keyword>
<dbReference type="Proteomes" id="UP000273643">
    <property type="component" value="Unassembled WGS sequence"/>
</dbReference>
<organism evidence="2 3">
    <name type="scientific">Marinimicrobium koreense</name>
    <dbReference type="NCBI Taxonomy" id="306545"/>
    <lineage>
        <taxon>Bacteria</taxon>
        <taxon>Pseudomonadati</taxon>
        <taxon>Pseudomonadota</taxon>
        <taxon>Gammaproteobacteria</taxon>
        <taxon>Cellvibrionales</taxon>
        <taxon>Cellvibrionaceae</taxon>
        <taxon>Marinimicrobium</taxon>
    </lineage>
</organism>
<feature type="transmembrane region" description="Helical" evidence="1">
    <location>
        <begin position="21"/>
        <end position="48"/>
    </location>
</feature>
<proteinExistence type="predicted"/>
<feature type="transmembrane region" description="Helical" evidence="1">
    <location>
        <begin position="86"/>
        <end position="107"/>
    </location>
</feature>
<dbReference type="EMBL" id="RJUK01000003">
    <property type="protein sequence ID" value="ROQ17970.1"/>
    <property type="molecule type" value="Genomic_DNA"/>
</dbReference>
<reference evidence="2 3" key="1">
    <citation type="submission" date="2018-11" db="EMBL/GenBank/DDBJ databases">
        <title>Genomic Encyclopedia of Type Strains, Phase IV (KMG-IV): sequencing the most valuable type-strain genomes for metagenomic binning, comparative biology and taxonomic classification.</title>
        <authorList>
            <person name="Goeker M."/>
        </authorList>
    </citation>
    <scope>NUCLEOTIDE SEQUENCE [LARGE SCALE GENOMIC DNA]</scope>
    <source>
        <strain evidence="2 3">DSM 16974</strain>
    </source>
</reference>
<feature type="transmembrane region" description="Helical" evidence="1">
    <location>
        <begin position="119"/>
        <end position="138"/>
    </location>
</feature>
<dbReference type="RefSeq" id="WP_123639310.1">
    <property type="nucleotide sequence ID" value="NZ_RJUK01000003.1"/>
</dbReference>
<evidence type="ECO:0000256" key="1">
    <source>
        <dbReference type="SAM" id="Phobius"/>
    </source>
</evidence>
<evidence type="ECO:0000313" key="2">
    <source>
        <dbReference type="EMBL" id="ROQ17970.1"/>
    </source>
</evidence>
<feature type="transmembrane region" description="Helical" evidence="1">
    <location>
        <begin position="167"/>
        <end position="186"/>
    </location>
</feature>
<name>A0A3N1NTY9_9GAMM</name>
<comment type="caution">
    <text evidence="2">The sequence shown here is derived from an EMBL/GenBank/DDBJ whole genome shotgun (WGS) entry which is preliminary data.</text>
</comment>
<accession>A0A3N1NTY9</accession>
<feature type="transmembrane region" description="Helical" evidence="1">
    <location>
        <begin position="143"/>
        <end position="161"/>
    </location>
</feature>
<keyword evidence="1" id="KW-1133">Transmembrane helix</keyword>
<evidence type="ECO:0000313" key="3">
    <source>
        <dbReference type="Proteomes" id="UP000273643"/>
    </source>
</evidence>